<keyword evidence="9" id="KW-0539">Nucleus</keyword>
<dbReference type="WBParaSite" id="BXY_0313200.1">
    <property type="protein sequence ID" value="BXY_0313200.1"/>
    <property type="gene ID" value="BXY_0313200"/>
</dbReference>
<dbReference type="AlphaFoldDB" id="A0A1I7RQY7"/>
<evidence type="ECO:0000256" key="8">
    <source>
        <dbReference type="ARBA" id="ARBA00022927"/>
    </source>
</evidence>
<feature type="compositionally biased region" description="Acidic residues" evidence="10">
    <location>
        <begin position="188"/>
        <end position="200"/>
    </location>
</feature>
<dbReference type="GO" id="GO:0015031">
    <property type="term" value="P:protein transport"/>
    <property type="evidence" value="ECO:0007669"/>
    <property type="project" value="UniProtKB-KW"/>
</dbReference>
<name>A0A1I7RQY7_BURXY</name>
<accession>A0A1I7RQY7</accession>
<evidence type="ECO:0000256" key="7">
    <source>
        <dbReference type="ARBA" id="ARBA00022490"/>
    </source>
</evidence>
<dbReference type="GO" id="GO:0005634">
    <property type="term" value="C:nucleus"/>
    <property type="evidence" value="ECO:0007669"/>
    <property type="project" value="UniProtKB-SubCell"/>
</dbReference>
<comment type="function">
    <text evidence="1">Directs RNA polymerase II nuclear import.</text>
</comment>
<evidence type="ECO:0000259" key="11">
    <source>
        <dbReference type="Pfam" id="PF08574"/>
    </source>
</evidence>
<keyword evidence="6" id="KW-0813">Transport</keyword>
<dbReference type="InterPro" id="IPR040218">
    <property type="entry name" value="SLC7A6OS"/>
</dbReference>
<feature type="domain" description="Transcription factor Iwr1" evidence="11">
    <location>
        <begin position="149"/>
        <end position="213"/>
    </location>
</feature>
<dbReference type="GO" id="GO:0005737">
    <property type="term" value="C:cytoplasm"/>
    <property type="evidence" value="ECO:0007669"/>
    <property type="project" value="UniProtKB-SubCell"/>
</dbReference>
<comment type="subcellular location">
    <subcellularLocation>
        <location evidence="3">Cytoplasm</location>
    </subcellularLocation>
    <subcellularLocation>
        <location evidence="2">Nucleus</location>
    </subcellularLocation>
</comment>
<sequence>MDSLADGPTSRIIRVRRKRSANPHSGLLVSDSFDGTAGPSKRAKSDFDLDQTTAFRLIGTLPLPDVRDAARLFLNTNVPKRVELVDFDGTTDVPVQSAAVVPVEVDDVSQMLDESVKKVNQIDLNAPLDPYLAIPDEAPLARPESGLDEDYVYDFYHTEDYVPRGDASMVNVRLPTDEELQLYFGHEDDGESEDADDDSNAENYYANDYPDEEELDKSLENDETSSDDSYDHYGDEKDYDACYREEKLSSDEDGSIVSGMAE</sequence>
<dbReference type="InterPro" id="IPR013883">
    <property type="entry name" value="TF_Iwr1_dom"/>
</dbReference>
<reference evidence="13" key="1">
    <citation type="submission" date="2016-11" db="UniProtKB">
        <authorList>
            <consortium name="WormBaseParasite"/>
        </authorList>
    </citation>
    <scope>IDENTIFICATION</scope>
</reference>
<evidence type="ECO:0000313" key="12">
    <source>
        <dbReference type="Proteomes" id="UP000095284"/>
    </source>
</evidence>
<organism evidence="12 13">
    <name type="scientific">Bursaphelenchus xylophilus</name>
    <name type="common">Pinewood nematode worm</name>
    <name type="synonym">Aphelenchoides xylophilus</name>
    <dbReference type="NCBI Taxonomy" id="6326"/>
    <lineage>
        <taxon>Eukaryota</taxon>
        <taxon>Metazoa</taxon>
        <taxon>Ecdysozoa</taxon>
        <taxon>Nematoda</taxon>
        <taxon>Chromadorea</taxon>
        <taxon>Rhabditida</taxon>
        <taxon>Tylenchina</taxon>
        <taxon>Tylenchomorpha</taxon>
        <taxon>Aphelenchoidea</taxon>
        <taxon>Aphelenchoididae</taxon>
        <taxon>Bursaphelenchus</taxon>
    </lineage>
</organism>
<protein>
    <recommendedName>
        <fullName evidence="5">Probable RNA polymerase II nuclear localization protein SLC7A6OS</fullName>
    </recommendedName>
</protein>
<evidence type="ECO:0000313" key="13">
    <source>
        <dbReference type="WBParaSite" id="BXY_0313200.1"/>
    </source>
</evidence>
<evidence type="ECO:0000256" key="10">
    <source>
        <dbReference type="SAM" id="MobiDB-lite"/>
    </source>
</evidence>
<feature type="region of interest" description="Disordered" evidence="10">
    <location>
        <begin position="16"/>
        <end position="44"/>
    </location>
</feature>
<evidence type="ECO:0000256" key="4">
    <source>
        <dbReference type="ARBA" id="ARBA00010218"/>
    </source>
</evidence>
<feature type="region of interest" description="Disordered" evidence="10">
    <location>
        <begin position="188"/>
        <end position="262"/>
    </location>
</feature>
<proteinExistence type="inferred from homology"/>
<dbReference type="Pfam" id="PF08574">
    <property type="entry name" value="Iwr1"/>
    <property type="match status" value="1"/>
</dbReference>
<keyword evidence="8" id="KW-0653">Protein transport</keyword>
<dbReference type="GO" id="GO:0032502">
    <property type="term" value="P:developmental process"/>
    <property type="evidence" value="ECO:0007669"/>
    <property type="project" value="TreeGrafter"/>
</dbReference>
<evidence type="ECO:0000256" key="2">
    <source>
        <dbReference type="ARBA" id="ARBA00004123"/>
    </source>
</evidence>
<evidence type="ECO:0000256" key="1">
    <source>
        <dbReference type="ARBA" id="ARBA00003202"/>
    </source>
</evidence>
<dbReference type="Proteomes" id="UP000095284">
    <property type="component" value="Unplaced"/>
</dbReference>
<dbReference type="PANTHER" id="PTHR31196:SF2">
    <property type="entry name" value="RNA POLYMERASE II NUCLEAR LOCALIZATION PROTEIN SLC7A6OS-RELATED"/>
    <property type="match status" value="1"/>
</dbReference>
<evidence type="ECO:0000256" key="9">
    <source>
        <dbReference type="ARBA" id="ARBA00023242"/>
    </source>
</evidence>
<dbReference type="PANTHER" id="PTHR31196">
    <property type="entry name" value="RNA POLYMERASE II NUCLEAR LOCALIZATION PROTEIN SLC7A6OS-RELATED"/>
    <property type="match status" value="1"/>
</dbReference>
<evidence type="ECO:0000256" key="6">
    <source>
        <dbReference type="ARBA" id="ARBA00022448"/>
    </source>
</evidence>
<evidence type="ECO:0000256" key="3">
    <source>
        <dbReference type="ARBA" id="ARBA00004496"/>
    </source>
</evidence>
<feature type="compositionally biased region" description="Basic and acidic residues" evidence="10">
    <location>
        <begin position="229"/>
        <end position="250"/>
    </location>
</feature>
<keyword evidence="7" id="KW-0963">Cytoplasm</keyword>
<comment type="similarity">
    <text evidence="4">Belongs to the IWR1/SLC7A6OS family.</text>
</comment>
<evidence type="ECO:0000256" key="5">
    <source>
        <dbReference type="ARBA" id="ARBA00017036"/>
    </source>
</evidence>
<feature type="compositionally biased region" description="Acidic residues" evidence="10">
    <location>
        <begin position="209"/>
        <end position="228"/>
    </location>
</feature>